<evidence type="ECO:0000313" key="21">
    <source>
        <dbReference type="Proteomes" id="UP000256478"/>
    </source>
</evidence>
<protein>
    <recommendedName>
        <fullName evidence="5 17">Phosphoribosylamine--glycine ligase</fullName>
        <ecNumber evidence="4 17">6.3.4.13</ecNumber>
    </recommendedName>
    <alternativeName>
        <fullName evidence="16 17">GARS</fullName>
    </alternativeName>
    <alternativeName>
        <fullName evidence="14 17">Glycinamide ribonucleotide synthetase</fullName>
    </alternativeName>
    <alternativeName>
        <fullName evidence="15 17">Phosphoribosylglycinamide synthetase</fullName>
    </alternativeName>
</protein>
<dbReference type="FunFam" id="3.30.1490.20:FF:000006">
    <property type="entry name" value="phosphoribosylamine--glycine ligase, chloroplastic-like"/>
    <property type="match status" value="1"/>
</dbReference>
<dbReference type="GO" id="GO:0005524">
    <property type="term" value="F:ATP binding"/>
    <property type="evidence" value="ECO:0007669"/>
    <property type="project" value="UniProtKB-UniRule"/>
</dbReference>
<dbReference type="InterPro" id="IPR020562">
    <property type="entry name" value="PRibGlycinamide_synth_N"/>
</dbReference>
<evidence type="ECO:0000256" key="18">
    <source>
        <dbReference type="PROSITE-ProRule" id="PRU00409"/>
    </source>
</evidence>
<dbReference type="NCBIfam" id="TIGR00877">
    <property type="entry name" value="purD"/>
    <property type="match status" value="1"/>
</dbReference>
<comment type="cofactor">
    <cofactor evidence="2">
        <name>Mg(2+)</name>
        <dbReference type="ChEBI" id="CHEBI:18420"/>
    </cofactor>
</comment>
<comment type="catalytic activity">
    <reaction evidence="17">
        <text>5-phospho-beta-D-ribosylamine + glycine + ATP = N(1)-(5-phospho-beta-D-ribosyl)glycinamide + ADP + phosphate + H(+)</text>
        <dbReference type="Rhea" id="RHEA:17453"/>
        <dbReference type="ChEBI" id="CHEBI:15378"/>
        <dbReference type="ChEBI" id="CHEBI:30616"/>
        <dbReference type="ChEBI" id="CHEBI:43474"/>
        <dbReference type="ChEBI" id="CHEBI:57305"/>
        <dbReference type="ChEBI" id="CHEBI:58681"/>
        <dbReference type="ChEBI" id="CHEBI:143788"/>
        <dbReference type="ChEBI" id="CHEBI:456216"/>
        <dbReference type="EC" id="6.3.4.13"/>
    </reaction>
</comment>
<dbReference type="PROSITE" id="PS50975">
    <property type="entry name" value="ATP_GRASP"/>
    <property type="match status" value="1"/>
</dbReference>
<evidence type="ECO:0000256" key="2">
    <source>
        <dbReference type="ARBA" id="ARBA00001946"/>
    </source>
</evidence>
<dbReference type="Gene3D" id="3.30.470.20">
    <property type="entry name" value="ATP-grasp fold, B domain"/>
    <property type="match status" value="1"/>
</dbReference>
<evidence type="ECO:0000256" key="16">
    <source>
        <dbReference type="ARBA" id="ARBA00079592"/>
    </source>
</evidence>
<evidence type="ECO:0000256" key="12">
    <source>
        <dbReference type="ARBA" id="ARBA00023211"/>
    </source>
</evidence>
<evidence type="ECO:0000256" key="10">
    <source>
        <dbReference type="ARBA" id="ARBA00022840"/>
    </source>
</evidence>
<comment type="similarity">
    <text evidence="13 17">Belongs to the GARS family.</text>
</comment>
<evidence type="ECO:0000256" key="11">
    <source>
        <dbReference type="ARBA" id="ARBA00022842"/>
    </source>
</evidence>
<evidence type="ECO:0000259" key="19">
    <source>
        <dbReference type="PROSITE" id="PS50975"/>
    </source>
</evidence>
<dbReference type="PANTHER" id="PTHR43472">
    <property type="entry name" value="PHOSPHORIBOSYLAMINE--GLYCINE LIGASE"/>
    <property type="match status" value="1"/>
</dbReference>
<keyword evidence="12" id="KW-0464">Manganese</keyword>
<evidence type="ECO:0000313" key="20">
    <source>
        <dbReference type="EMBL" id="REL25320.1"/>
    </source>
</evidence>
<comment type="cofactor">
    <cofactor evidence="1">
        <name>Mn(2+)</name>
        <dbReference type="ChEBI" id="CHEBI:29035"/>
    </cofactor>
</comment>
<dbReference type="EMBL" id="QUOU01000001">
    <property type="protein sequence ID" value="REL25320.1"/>
    <property type="molecule type" value="Genomic_DNA"/>
</dbReference>
<reference evidence="20 21" key="1">
    <citation type="submission" date="2018-08" db="EMBL/GenBank/DDBJ databases">
        <title>Thalassotalea euphylliae genome.</title>
        <authorList>
            <person name="Summers S."/>
            <person name="Rice S.A."/>
            <person name="Freckelton M.L."/>
            <person name="Nedved B.T."/>
            <person name="Hadfield M.G."/>
        </authorList>
    </citation>
    <scope>NUCLEOTIDE SEQUENCE [LARGE SCALE GENOMIC DNA]</scope>
    <source>
        <strain evidence="20 21">H1</strain>
    </source>
</reference>
<dbReference type="InterPro" id="IPR011761">
    <property type="entry name" value="ATP-grasp"/>
</dbReference>
<name>A0A3E0TM23_9GAMM</name>
<dbReference type="EC" id="6.3.4.13" evidence="4 17"/>
<feature type="domain" description="ATP-grasp" evidence="19">
    <location>
        <begin position="109"/>
        <end position="316"/>
    </location>
</feature>
<evidence type="ECO:0000256" key="1">
    <source>
        <dbReference type="ARBA" id="ARBA00001936"/>
    </source>
</evidence>
<accession>A0A3E0TM23</accession>
<evidence type="ECO:0000256" key="6">
    <source>
        <dbReference type="ARBA" id="ARBA00022598"/>
    </source>
</evidence>
<evidence type="ECO:0000256" key="14">
    <source>
        <dbReference type="ARBA" id="ARBA00042242"/>
    </source>
</evidence>
<keyword evidence="7" id="KW-0479">Metal-binding</keyword>
<dbReference type="InterPro" id="IPR016185">
    <property type="entry name" value="PreATP-grasp_dom_sf"/>
</dbReference>
<dbReference type="AlphaFoldDB" id="A0A3E0TM23"/>
<dbReference type="InterPro" id="IPR013815">
    <property type="entry name" value="ATP_grasp_subdomain_1"/>
</dbReference>
<dbReference type="FunFam" id="3.40.50.20:FF:000006">
    <property type="entry name" value="Phosphoribosylamine--glycine ligase, chloroplastic"/>
    <property type="match status" value="1"/>
</dbReference>
<keyword evidence="11" id="KW-0460">Magnesium</keyword>
<dbReference type="InterPro" id="IPR037123">
    <property type="entry name" value="PRibGlycinamide_synth_C_sf"/>
</dbReference>
<gene>
    <name evidence="17" type="primary">purD</name>
    <name evidence="20" type="ORF">DXX93_01280</name>
</gene>
<organism evidence="20 21">
    <name type="scientific">Thalassotalea euphylliae</name>
    <dbReference type="NCBI Taxonomy" id="1655234"/>
    <lineage>
        <taxon>Bacteria</taxon>
        <taxon>Pseudomonadati</taxon>
        <taxon>Pseudomonadota</taxon>
        <taxon>Gammaproteobacteria</taxon>
        <taxon>Alteromonadales</taxon>
        <taxon>Colwelliaceae</taxon>
        <taxon>Thalassotalea</taxon>
    </lineage>
</organism>
<dbReference type="PROSITE" id="PS00184">
    <property type="entry name" value="GARS"/>
    <property type="match status" value="1"/>
</dbReference>
<dbReference type="SMART" id="SM01209">
    <property type="entry name" value="GARS_A"/>
    <property type="match status" value="1"/>
</dbReference>
<dbReference type="Gene3D" id="3.30.1490.20">
    <property type="entry name" value="ATP-grasp fold, A domain"/>
    <property type="match status" value="1"/>
</dbReference>
<dbReference type="Gene3D" id="3.40.50.20">
    <property type="match status" value="1"/>
</dbReference>
<dbReference type="InterPro" id="IPR020561">
    <property type="entry name" value="PRibGlycinamid_synth_ATP-grasp"/>
</dbReference>
<dbReference type="SUPFAM" id="SSF56059">
    <property type="entry name" value="Glutathione synthetase ATP-binding domain-like"/>
    <property type="match status" value="1"/>
</dbReference>
<evidence type="ECO:0000256" key="4">
    <source>
        <dbReference type="ARBA" id="ARBA00013255"/>
    </source>
</evidence>
<dbReference type="HAMAP" id="MF_00138">
    <property type="entry name" value="GARS"/>
    <property type="match status" value="1"/>
</dbReference>
<keyword evidence="9 17" id="KW-0658">Purine biosynthesis</keyword>
<dbReference type="SMART" id="SM01210">
    <property type="entry name" value="GARS_C"/>
    <property type="match status" value="1"/>
</dbReference>
<dbReference type="InterPro" id="IPR020559">
    <property type="entry name" value="PRibGlycinamide_synth_CS"/>
</dbReference>
<dbReference type="Pfam" id="PF02843">
    <property type="entry name" value="GARS_C"/>
    <property type="match status" value="1"/>
</dbReference>
<dbReference type="FunFam" id="3.90.600.10:FF:000001">
    <property type="entry name" value="Trifunctional purine biosynthetic protein adenosine-3"/>
    <property type="match status" value="1"/>
</dbReference>
<dbReference type="Pfam" id="PF02844">
    <property type="entry name" value="GARS_N"/>
    <property type="match status" value="1"/>
</dbReference>
<dbReference type="Proteomes" id="UP000256478">
    <property type="component" value="Unassembled WGS sequence"/>
</dbReference>
<dbReference type="GO" id="GO:0009113">
    <property type="term" value="P:purine nucleobase biosynthetic process"/>
    <property type="evidence" value="ECO:0007669"/>
    <property type="project" value="InterPro"/>
</dbReference>
<dbReference type="GO" id="GO:0004637">
    <property type="term" value="F:phosphoribosylamine-glycine ligase activity"/>
    <property type="evidence" value="ECO:0007669"/>
    <property type="project" value="UniProtKB-UniRule"/>
</dbReference>
<keyword evidence="8 18" id="KW-0547">Nucleotide-binding</keyword>
<evidence type="ECO:0000256" key="9">
    <source>
        <dbReference type="ARBA" id="ARBA00022755"/>
    </source>
</evidence>
<dbReference type="SUPFAM" id="SSF51246">
    <property type="entry name" value="Rudiment single hybrid motif"/>
    <property type="match status" value="1"/>
</dbReference>
<dbReference type="GO" id="GO:0006189">
    <property type="term" value="P:'de novo' IMP biosynthetic process"/>
    <property type="evidence" value="ECO:0007669"/>
    <property type="project" value="UniProtKB-UniRule"/>
</dbReference>
<dbReference type="SUPFAM" id="SSF52440">
    <property type="entry name" value="PreATP-grasp domain"/>
    <property type="match status" value="1"/>
</dbReference>
<proteinExistence type="inferred from homology"/>
<dbReference type="InterPro" id="IPR011054">
    <property type="entry name" value="Rudment_hybrid_motif"/>
</dbReference>
<evidence type="ECO:0000256" key="7">
    <source>
        <dbReference type="ARBA" id="ARBA00022723"/>
    </source>
</evidence>
<evidence type="ECO:0000256" key="15">
    <source>
        <dbReference type="ARBA" id="ARBA00042864"/>
    </source>
</evidence>
<dbReference type="Pfam" id="PF01071">
    <property type="entry name" value="GARS_A"/>
    <property type="match status" value="1"/>
</dbReference>
<comment type="pathway">
    <text evidence="3 17">Purine metabolism; IMP biosynthesis via de novo pathway; N(1)-(5-phospho-D-ribosyl)glycinamide from 5-phospho-alpha-D-ribose 1-diphosphate: step 2/2.</text>
</comment>
<keyword evidence="10 18" id="KW-0067">ATP-binding</keyword>
<dbReference type="Gene3D" id="3.90.600.10">
    <property type="entry name" value="Phosphoribosylglycinamide synthetase, C-terminal domain"/>
    <property type="match status" value="1"/>
</dbReference>
<dbReference type="OrthoDB" id="9807240at2"/>
<keyword evidence="6 17" id="KW-0436">Ligase</keyword>
<dbReference type="FunFam" id="3.30.470.20:FF:000031">
    <property type="entry name" value="Phosphoribosylamine--glycine ligase"/>
    <property type="match status" value="1"/>
</dbReference>
<dbReference type="RefSeq" id="WP_116006481.1">
    <property type="nucleotide sequence ID" value="NZ_QUOU01000001.1"/>
</dbReference>
<evidence type="ECO:0000256" key="3">
    <source>
        <dbReference type="ARBA" id="ARBA00005174"/>
    </source>
</evidence>
<dbReference type="PANTHER" id="PTHR43472:SF1">
    <property type="entry name" value="PHOSPHORIBOSYLAMINE--GLYCINE LIGASE, CHLOROPLASTIC"/>
    <property type="match status" value="1"/>
</dbReference>
<evidence type="ECO:0000256" key="13">
    <source>
        <dbReference type="ARBA" id="ARBA00038345"/>
    </source>
</evidence>
<sequence>MNVLVIGSGGREHALAWKAAQSTKVKKVFVAPGNAGTSTEDKLENVAISVGDIPALVTFAKQNNIALTIVGPEQPLVDGVVDAFQAEGLTIFGPSAKAAQLEGSKAFTKDFLARHNIPTAAYANFTEIEPALAYVREQGAPIVVKADGLAAGKGVIVAMTLEEAEEAIKDMLAGNAFGDAGHRVVIEEFLTGEEASFIVMVDGKNVVPFATSQDHKRAYNEDKGPNTGGMGAYSPAPVVTPAIHDRIMKEVIMPTVEGMAKEDAPYTGFLYAGLMIAEDGTPKVIEYNCRFGDPETQPIMMRLQSDLVELCLAACHGELAGKVIDFDPRAAVGVVLAAGGYPGSYNKGDVISGLATNTAEDRKTFHAGTAIKDGDIVTAGGRVLCATALGNDVTSAQEAAYELLHQISWQGVEFRTDIAYRAIAREQA</sequence>
<dbReference type="GO" id="GO:0046872">
    <property type="term" value="F:metal ion binding"/>
    <property type="evidence" value="ECO:0007669"/>
    <property type="project" value="UniProtKB-KW"/>
</dbReference>
<evidence type="ECO:0000256" key="17">
    <source>
        <dbReference type="HAMAP-Rule" id="MF_00138"/>
    </source>
</evidence>
<evidence type="ECO:0000256" key="8">
    <source>
        <dbReference type="ARBA" id="ARBA00022741"/>
    </source>
</evidence>
<evidence type="ECO:0000256" key="5">
    <source>
        <dbReference type="ARBA" id="ARBA00020605"/>
    </source>
</evidence>
<dbReference type="InterPro" id="IPR020560">
    <property type="entry name" value="PRibGlycinamide_synth_C-dom"/>
</dbReference>
<comment type="caution">
    <text evidence="20">The sequence shown here is derived from an EMBL/GenBank/DDBJ whole genome shotgun (WGS) entry which is preliminary data.</text>
</comment>
<dbReference type="InterPro" id="IPR000115">
    <property type="entry name" value="PRibGlycinamide_synth"/>
</dbReference>
<dbReference type="UniPathway" id="UPA00074">
    <property type="reaction ID" value="UER00125"/>
</dbReference>